<protein>
    <submittedName>
        <fullName evidence="4">MerR family transcriptional regulator</fullName>
    </submittedName>
</protein>
<feature type="compositionally biased region" description="Low complexity" evidence="1">
    <location>
        <begin position="178"/>
        <end position="198"/>
    </location>
</feature>
<evidence type="ECO:0000313" key="4">
    <source>
        <dbReference type="EMBL" id="QXL88365.1"/>
    </source>
</evidence>
<feature type="compositionally biased region" description="Low complexity" evidence="1">
    <location>
        <begin position="209"/>
        <end position="220"/>
    </location>
</feature>
<dbReference type="SUPFAM" id="SSF46955">
    <property type="entry name" value="Putative DNA-binding domain"/>
    <property type="match status" value="1"/>
</dbReference>
<dbReference type="Proteomes" id="UP000693972">
    <property type="component" value="Unassembled WGS sequence"/>
</dbReference>
<dbReference type="AlphaFoldDB" id="A0A975TVP7"/>
<feature type="domain" description="HTH merR-type" evidence="2">
    <location>
        <begin position="10"/>
        <end position="79"/>
    </location>
</feature>
<feature type="region of interest" description="Disordered" evidence="1">
    <location>
        <begin position="111"/>
        <end position="230"/>
    </location>
</feature>
<proteinExistence type="predicted"/>
<organism evidence="4">
    <name type="scientific">Gymnodinialimonas phycosphaerae</name>
    <dbReference type="NCBI Taxonomy" id="2841589"/>
    <lineage>
        <taxon>Bacteria</taxon>
        <taxon>Pseudomonadati</taxon>
        <taxon>Pseudomonadota</taxon>
        <taxon>Alphaproteobacteria</taxon>
        <taxon>Rhodobacterales</taxon>
        <taxon>Paracoccaceae</taxon>
        <taxon>Gymnodinialimonas</taxon>
    </lineage>
</organism>
<evidence type="ECO:0000259" key="2">
    <source>
        <dbReference type="SMART" id="SM00422"/>
    </source>
</evidence>
<feature type="compositionally biased region" description="Low complexity" evidence="1">
    <location>
        <begin position="156"/>
        <end position="168"/>
    </location>
</feature>
<dbReference type="Gene3D" id="1.10.1660.10">
    <property type="match status" value="1"/>
</dbReference>
<dbReference type="CDD" id="cd04765">
    <property type="entry name" value="HTH_MlrA-like_sg2"/>
    <property type="match status" value="1"/>
</dbReference>
<dbReference type="EMBL" id="JAIMBW010000001">
    <property type="protein sequence ID" value="MBY4891578.1"/>
    <property type="molecule type" value="Genomic_DNA"/>
</dbReference>
<evidence type="ECO:0000313" key="3">
    <source>
        <dbReference type="EMBL" id="MBY4891578.1"/>
    </source>
</evidence>
<reference evidence="4 5" key="1">
    <citation type="submission" date="2021-07" db="EMBL/GenBank/DDBJ databases">
        <title>Karlodiniumbacter phycospheric gen. nov., sp. nov., a phycosphere bacterium isolated from karlodinium veneficum.</title>
        <authorList>
            <person name="Peng Y."/>
            <person name="Jiang L."/>
            <person name="Lee J."/>
        </authorList>
    </citation>
    <scope>NUCLEOTIDE SEQUENCE</scope>
    <source>
        <strain evidence="4 5">N5</strain>
    </source>
</reference>
<keyword evidence="5" id="KW-1185">Reference proteome</keyword>
<feature type="compositionally biased region" description="Acidic residues" evidence="1">
    <location>
        <begin position="111"/>
        <end position="127"/>
    </location>
</feature>
<evidence type="ECO:0000256" key="1">
    <source>
        <dbReference type="SAM" id="MobiDB-lite"/>
    </source>
</evidence>
<feature type="compositionally biased region" description="Acidic residues" evidence="1">
    <location>
        <begin position="199"/>
        <end position="208"/>
    </location>
</feature>
<gene>
    <name evidence="3" type="ORF">KUL25_02225</name>
    <name evidence="4" type="ORF">KUL25_02230</name>
</gene>
<dbReference type="InterPro" id="IPR009061">
    <property type="entry name" value="DNA-bd_dom_put_sf"/>
</dbReference>
<sequence>MPKSAQAFRTIREVADWLDVAAHVLRFWESKFNQIKPVKRAGGRRYYRPADMELVGGIKVLLHDRGMTIRGVQKLIADEGLEAVTSLSPSIDELVEDAEVVELDASDVWDEDAAAESEEAQEADEAVSIDAPEPEQSAPPAPEPDHPIPDHPISSEPEITAPEAAPIPEDAPLPDAAPAPEEAPAFEEAAAVAEAAPTPEEDTEDTPAEPEAAPVKAPLPTAAPSPEPTAPAIASAAVAVQIPPADPAEGALGALAALSQLPGPQRAVLRPQIMALAKLRDRMSSGATIG</sequence>
<dbReference type="SMART" id="SM00422">
    <property type="entry name" value="HTH_MERR"/>
    <property type="match status" value="1"/>
</dbReference>
<accession>A0A975TVP7</accession>
<dbReference type="GO" id="GO:0003677">
    <property type="term" value="F:DNA binding"/>
    <property type="evidence" value="ECO:0007669"/>
    <property type="project" value="InterPro"/>
</dbReference>
<dbReference type="EMBL" id="CP078073">
    <property type="protein sequence ID" value="QXL88365.1"/>
    <property type="molecule type" value="Genomic_DNA"/>
</dbReference>
<name>A0A975TVP7_9RHOB</name>
<dbReference type="InterPro" id="IPR000551">
    <property type="entry name" value="MerR-type_HTH_dom"/>
</dbReference>
<dbReference type="Pfam" id="PF13411">
    <property type="entry name" value="MerR_1"/>
    <property type="match status" value="1"/>
</dbReference>
<evidence type="ECO:0000313" key="5">
    <source>
        <dbReference type="Proteomes" id="UP000693972"/>
    </source>
</evidence>
<dbReference type="GO" id="GO:0006355">
    <property type="term" value="P:regulation of DNA-templated transcription"/>
    <property type="evidence" value="ECO:0007669"/>
    <property type="project" value="InterPro"/>
</dbReference>
<dbReference type="RefSeq" id="WP_257891438.1">
    <property type="nucleotide sequence ID" value="NZ_JAIMBW010000001.1"/>
</dbReference>